<name>A0A5C6DCD6_9BACT</name>
<proteinExistence type="predicted"/>
<reference evidence="1 2" key="1">
    <citation type="submission" date="2019-02" db="EMBL/GenBank/DDBJ databases">
        <title>Deep-cultivation of Planctomycetes and their phenomic and genomic characterization uncovers novel biology.</title>
        <authorList>
            <person name="Wiegand S."/>
            <person name="Jogler M."/>
            <person name="Boedeker C."/>
            <person name="Pinto D."/>
            <person name="Vollmers J."/>
            <person name="Rivas-Marin E."/>
            <person name="Kohn T."/>
            <person name="Peeters S.H."/>
            <person name="Heuer A."/>
            <person name="Rast P."/>
            <person name="Oberbeckmann S."/>
            <person name="Bunk B."/>
            <person name="Jeske O."/>
            <person name="Meyerdierks A."/>
            <person name="Storesund J.E."/>
            <person name="Kallscheuer N."/>
            <person name="Luecker S."/>
            <person name="Lage O.M."/>
            <person name="Pohl T."/>
            <person name="Merkel B.J."/>
            <person name="Hornburger P."/>
            <person name="Mueller R.-W."/>
            <person name="Bruemmer F."/>
            <person name="Labrenz M."/>
            <person name="Spormann A.M."/>
            <person name="Op Den Camp H."/>
            <person name="Overmann J."/>
            <person name="Amann R."/>
            <person name="Jetten M.S.M."/>
            <person name="Mascher T."/>
            <person name="Medema M.H."/>
            <person name="Devos D.P."/>
            <person name="Kaster A.-K."/>
            <person name="Ovreas L."/>
            <person name="Rohde M."/>
            <person name="Galperin M.Y."/>
            <person name="Jogler C."/>
        </authorList>
    </citation>
    <scope>NUCLEOTIDE SEQUENCE [LARGE SCALE GENOMIC DNA]</scope>
    <source>
        <strain evidence="1 2">Poly41</strain>
    </source>
</reference>
<evidence type="ECO:0000313" key="2">
    <source>
        <dbReference type="Proteomes" id="UP000319143"/>
    </source>
</evidence>
<keyword evidence="2" id="KW-1185">Reference proteome</keyword>
<accession>A0A5C6DCD6</accession>
<sequence>MLEQNSFMFHIRLAQPMLYGFDSTKPITSQELRRKRLTQTHQLKHRQEQWNCERRQLILPPCVLGT</sequence>
<comment type="caution">
    <text evidence="1">The sequence shown here is derived from an EMBL/GenBank/DDBJ whole genome shotgun (WGS) entry which is preliminary data.</text>
</comment>
<gene>
    <name evidence="1" type="ORF">Poly41_40460</name>
</gene>
<protein>
    <submittedName>
        <fullName evidence="1">Uncharacterized protein</fullName>
    </submittedName>
</protein>
<dbReference type="Proteomes" id="UP000319143">
    <property type="component" value="Unassembled WGS sequence"/>
</dbReference>
<dbReference type="EMBL" id="SJPV01000007">
    <property type="protein sequence ID" value="TWU34903.1"/>
    <property type="molecule type" value="Genomic_DNA"/>
</dbReference>
<evidence type="ECO:0000313" key="1">
    <source>
        <dbReference type="EMBL" id="TWU34903.1"/>
    </source>
</evidence>
<organism evidence="1 2">
    <name type="scientific">Novipirellula artificiosorum</name>
    <dbReference type="NCBI Taxonomy" id="2528016"/>
    <lineage>
        <taxon>Bacteria</taxon>
        <taxon>Pseudomonadati</taxon>
        <taxon>Planctomycetota</taxon>
        <taxon>Planctomycetia</taxon>
        <taxon>Pirellulales</taxon>
        <taxon>Pirellulaceae</taxon>
        <taxon>Novipirellula</taxon>
    </lineage>
</organism>
<dbReference type="AlphaFoldDB" id="A0A5C6DCD6"/>